<dbReference type="PANTHER" id="PTHR47893:SF1">
    <property type="entry name" value="REGULATORY PROTEIN PCHR"/>
    <property type="match status" value="1"/>
</dbReference>
<dbReference type="SMART" id="SM00342">
    <property type="entry name" value="HTH_ARAC"/>
    <property type="match status" value="1"/>
</dbReference>
<comment type="caution">
    <text evidence="5">The sequence shown here is derived from an EMBL/GenBank/DDBJ whole genome shotgun (WGS) entry which is preliminary data.</text>
</comment>
<keyword evidence="1" id="KW-0805">Transcription regulation</keyword>
<dbReference type="InterPro" id="IPR009057">
    <property type="entry name" value="Homeodomain-like_sf"/>
</dbReference>
<dbReference type="EMBL" id="AAWS01000004">
    <property type="protein sequence ID" value="EAY31080.1"/>
    <property type="molecule type" value="Genomic_DNA"/>
</dbReference>
<dbReference type="Gene3D" id="1.10.10.60">
    <property type="entry name" value="Homeodomain-like"/>
    <property type="match status" value="2"/>
</dbReference>
<accession>A1ZEX9</accession>
<dbReference type="Pfam" id="PF12833">
    <property type="entry name" value="HTH_18"/>
    <property type="match status" value="1"/>
</dbReference>
<dbReference type="PRINTS" id="PR00032">
    <property type="entry name" value="HTHARAC"/>
</dbReference>
<dbReference type="PANTHER" id="PTHR47893">
    <property type="entry name" value="REGULATORY PROTEIN PCHR"/>
    <property type="match status" value="1"/>
</dbReference>
<organism evidence="5 6">
    <name type="scientific">Microscilla marina ATCC 23134</name>
    <dbReference type="NCBI Taxonomy" id="313606"/>
    <lineage>
        <taxon>Bacteria</taxon>
        <taxon>Pseudomonadati</taxon>
        <taxon>Bacteroidota</taxon>
        <taxon>Cytophagia</taxon>
        <taxon>Cytophagales</taxon>
        <taxon>Microscillaceae</taxon>
        <taxon>Microscilla</taxon>
    </lineage>
</organism>
<evidence type="ECO:0000313" key="6">
    <source>
        <dbReference type="Proteomes" id="UP000004095"/>
    </source>
</evidence>
<dbReference type="InterPro" id="IPR018060">
    <property type="entry name" value="HTH_AraC"/>
</dbReference>
<evidence type="ECO:0000256" key="1">
    <source>
        <dbReference type="ARBA" id="ARBA00023015"/>
    </source>
</evidence>
<dbReference type="GO" id="GO:0043565">
    <property type="term" value="F:sequence-specific DNA binding"/>
    <property type="evidence" value="ECO:0007669"/>
    <property type="project" value="InterPro"/>
</dbReference>
<dbReference type="AlphaFoldDB" id="A1ZEX9"/>
<sequence>MKLSLQIDNADQSRHELELPLIPLTDSKVYRDEGHMDIGFGKGHFQQVNMGGIYIFWGDFTIAQNLRIKGTTDMTSVGMSFHLKGDLKGKMEGLGDEILVRANEQMLCYTPVNSSTYDFLGKQTYSTFDVNFSLAYFEQLVIRYPDLLTDFYEKVIKQEPIVLGGGNMPITPEMRMIIHELMHQPKDRTLRRIFVEAKVLELLALQVEFSQHRNTSAIKTKTIINSSQDLRKIHEAKEILLARADNPPTIYELAKMVGTNDFKLKKGFKEVFNNTVFGFLLDFKMEKARKLLRYTNKTTTEIAHLLGYSHPGHFTNAFKKKFGVTPSALRRA</sequence>
<feature type="domain" description="HTH araC/xylS-type" evidence="4">
    <location>
        <begin position="234"/>
        <end position="332"/>
    </location>
</feature>
<keyword evidence="3" id="KW-0804">Transcription</keyword>
<keyword evidence="6" id="KW-1185">Reference proteome</keyword>
<dbReference type="SUPFAM" id="SSF46689">
    <property type="entry name" value="Homeodomain-like"/>
    <property type="match status" value="1"/>
</dbReference>
<evidence type="ECO:0000256" key="3">
    <source>
        <dbReference type="ARBA" id="ARBA00023163"/>
    </source>
</evidence>
<dbReference type="OrthoDB" id="799767at2"/>
<protein>
    <submittedName>
        <fullName evidence="5">Transcriptional regulator</fullName>
    </submittedName>
</protein>
<reference evidence="5 6" key="1">
    <citation type="submission" date="2007-01" db="EMBL/GenBank/DDBJ databases">
        <authorList>
            <person name="Haygood M."/>
            <person name="Podell S."/>
            <person name="Anderson C."/>
            <person name="Hopkinson B."/>
            <person name="Roe K."/>
            <person name="Barbeau K."/>
            <person name="Gaasterland T."/>
            <person name="Ferriera S."/>
            <person name="Johnson J."/>
            <person name="Kravitz S."/>
            <person name="Beeson K."/>
            <person name="Sutton G."/>
            <person name="Rogers Y.-H."/>
            <person name="Friedman R."/>
            <person name="Frazier M."/>
            <person name="Venter J.C."/>
        </authorList>
    </citation>
    <scope>NUCLEOTIDE SEQUENCE [LARGE SCALE GENOMIC DNA]</scope>
    <source>
        <strain evidence="5 6">ATCC 23134</strain>
    </source>
</reference>
<dbReference type="InterPro" id="IPR020449">
    <property type="entry name" value="Tscrpt_reg_AraC-type_HTH"/>
</dbReference>
<evidence type="ECO:0000259" key="4">
    <source>
        <dbReference type="PROSITE" id="PS01124"/>
    </source>
</evidence>
<keyword evidence="2" id="KW-0238">DNA-binding</keyword>
<dbReference type="InterPro" id="IPR053142">
    <property type="entry name" value="PchR_regulatory_protein"/>
</dbReference>
<gene>
    <name evidence="5" type="ORF">M23134_07488</name>
</gene>
<evidence type="ECO:0000256" key="2">
    <source>
        <dbReference type="ARBA" id="ARBA00023125"/>
    </source>
</evidence>
<name>A1ZEX9_MICM2</name>
<dbReference type="GO" id="GO:0003700">
    <property type="term" value="F:DNA-binding transcription factor activity"/>
    <property type="evidence" value="ECO:0007669"/>
    <property type="project" value="InterPro"/>
</dbReference>
<dbReference type="eggNOG" id="COG2207">
    <property type="taxonomic scope" value="Bacteria"/>
</dbReference>
<evidence type="ECO:0000313" key="5">
    <source>
        <dbReference type="EMBL" id="EAY31080.1"/>
    </source>
</evidence>
<dbReference type="PROSITE" id="PS01124">
    <property type="entry name" value="HTH_ARAC_FAMILY_2"/>
    <property type="match status" value="1"/>
</dbReference>
<dbReference type="RefSeq" id="WP_002694228.1">
    <property type="nucleotide sequence ID" value="NZ_AAWS01000004.1"/>
</dbReference>
<proteinExistence type="predicted"/>
<dbReference type="Proteomes" id="UP000004095">
    <property type="component" value="Unassembled WGS sequence"/>
</dbReference>